<comment type="similarity">
    <text evidence="3">Belongs to the peroxisomal targeting signal receptor family.</text>
</comment>
<dbReference type="Gene3D" id="6.10.280.230">
    <property type="match status" value="1"/>
</dbReference>
<dbReference type="PANTHER" id="PTHR10130:SF0">
    <property type="entry name" value="GH08708P"/>
    <property type="match status" value="1"/>
</dbReference>
<organism evidence="9 10">
    <name type="scientific">Schizophyllum amplum</name>
    <dbReference type="NCBI Taxonomy" id="97359"/>
    <lineage>
        <taxon>Eukaryota</taxon>
        <taxon>Fungi</taxon>
        <taxon>Dikarya</taxon>
        <taxon>Basidiomycota</taxon>
        <taxon>Agaricomycotina</taxon>
        <taxon>Agaricomycetes</taxon>
        <taxon>Agaricomycetidae</taxon>
        <taxon>Agaricales</taxon>
        <taxon>Schizophyllaceae</taxon>
        <taxon>Schizophyllum</taxon>
    </lineage>
</organism>
<protein>
    <recommendedName>
        <fullName evidence="11">Peroxisomal targeting signal receptor</fullName>
    </recommendedName>
</protein>
<gene>
    <name evidence="9" type="ORF">BD626DRAFT_473911</name>
</gene>
<dbReference type="SMART" id="SM00028">
    <property type="entry name" value="TPR"/>
    <property type="match status" value="4"/>
</dbReference>
<evidence type="ECO:0000256" key="6">
    <source>
        <dbReference type="ARBA" id="ARBA00022803"/>
    </source>
</evidence>
<dbReference type="GO" id="GO:0005052">
    <property type="term" value="F:peroxisome matrix targeting signal-1 binding"/>
    <property type="evidence" value="ECO:0007669"/>
    <property type="project" value="TreeGrafter"/>
</dbReference>
<feature type="repeat" description="TPR" evidence="8">
    <location>
        <begin position="537"/>
        <end position="570"/>
    </location>
</feature>
<dbReference type="STRING" id="97359.A0A550CXA8"/>
<evidence type="ECO:0000256" key="4">
    <source>
        <dbReference type="ARBA" id="ARBA00022490"/>
    </source>
</evidence>
<dbReference type="PROSITE" id="PS50005">
    <property type="entry name" value="TPR"/>
    <property type="match status" value="3"/>
</dbReference>
<keyword evidence="10" id="KW-1185">Reference proteome</keyword>
<proteinExistence type="inferred from homology"/>
<dbReference type="InterPro" id="IPR011990">
    <property type="entry name" value="TPR-like_helical_dom_sf"/>
</dbReference>
<keyword evidence="6 8" id="KW-0802">TPR repeat</keyword>
<evidence type="ECO:0000313" key="10">
    <source>
        <dbReference type="Proteomes" id="UP000320762"/>
    </source>
</evidence>
<keyword evidence="7" id="KW-0576">Peroxisome</keyword>
<evidence type="ECO:0000256" key="1">
    <source>
        <dbReference type="ARBA" id="ARBA00004275"/>
    </source>
</evidence>
<dbReference type="EMBL" id="VDMD01000001">
    <property type="protein sequence ID" value="TRM69388.1"/>
    <property type="molecule type" value="Genomic_DNA"/>
</dbReference>
<feature type="repeat" description="TPR" evidence="8">
    <location>
        <begin position="425"/>
        <end position="458"/>
    </location>
</feature>
<dbReference type="SUPFAM" id="SSF48452">
    <property type="entry name" value="TPR-like"/>
    <property type="match status" value="1"/>
</dbReference>
<evidence type="ECO:0000256" key="8">
    <source>
        <dbReference type="PROSITE-ProRule" id="PRU00339"/>
    </source>
</evidence>
<reference evidence="9 10" key="1">
    <citation type="journal article" date="2019" name="New Phytol.">
        <title>Comparative genomics reveals unique wood-decay strategies and fruiting body development in the Schizophyllaceae.</title>
        <authorList>
            <person name="Almasi E."/>
            <person name="Sahu N."/>
            <person name="Krizsan K."/>
            <person name="Balint B."/>
            <person name="Kovacs G.M."/>
            <person name="Kiss B."/>
            <person name="Cseklye J."/>
            <person name="Drula E."/>
            <person name="Henrissat B."/>
            <person name="Nagy I."/>
            <person name="Chovatia M."/>
            <person name="Adam C."/>
            <person name="LaButti K."/>
            <person name="Lipzen A."/>
            <person name="Riley R."/>
            <person name="Grigoriev I.V."/>
            <person name="Nagy L.G."/>
        </authorList>
    </citation>
    <scope>NUCLEOTIDE SEQUENCE [LARGE SCALE GENOMIC DNA]</scope>
    <source>
        <strain evidence="9 10">NL-1724</strain>
    </source>
</reference>
<dbReference type="AlphaFoldDB" id="A0A550CXA8"/>
<evidence type="ECO:0000256" key="2">
    <source>
        <dbReference type="ARBA" id="ARBA00004496"/>
    </source>
</evidence>
<dbReference type="GO" id="GO:0005829">
    <property type="term" value="C:cytosol"/>
    <property type="evidence" value="ECO:0007669"/>
    <property type="project" value="TreeGrafter"/>
</dbReference>
<evidence type="ECO:0000256" key="3">
    <source>
        <dbReference type="ARBA" id="ARBA00005348"/>
    </source>
</evidence>
<feature type="repeat" description="TPR" evidence="8">
    <location>
        <begin position="571"/>
        <end position="604"/>
    </location>
</feature>
<dbReference type="Gene3D" id="1.25.40.10">
    <property type="entry name" value="Tetratricopeptide repeat domain"/>
    <property type="match status" value="1"/>
</dbReference>
<evidence type="ECO:0000256" key="5">
    <source>
        <dbReference type="ARBA" id="ARBA00022737"/>
    </source>
</evidence>
<accession>A0A550CXA8</accession>
<keyword evidence="4" id="KW-0963">Cytoplasm</keyword>
<sequence length="691" mass="76396">MALPMLINNAECGPSNALQDLSKRFDADRGLSQDFMGAGARGGPSAFRQRPGAQDQEAARFFTQKSPAPLGVDTAFNMAPLSEALLQQQHAPPLQAQLPSSPAWASEFMLDQRAITSPARVASPQARMPIQHQPVAFTGPPSMSMQGSPAWSSPAYQHFAMSPPLMQPYAPMQSMSAVDQSSQWETAFAAGDLLANPAAQIEQEATTAAEQGRHTSDDELSRMAGQVLHSVQHDEKFKNSQFMSLMRQLRDHEVVVEGDQMISADLAQQPQAVDLKGKGRAIPIGGLPSTLLEQGAGGRHYAREAAQRIRDMDDEAGVQIDDNDAYFARENADYMQYWKDQGEAAEAARTQRAQETNSQWAALQDSWDQFEATSSGIKPVPQYQFQPNNPYLRGDSSRHHRVHNQTVHESILELEAAVLRDPTNAAAWFELGVKQQESEREQKAMCALQRSVTLDPTHIPAWLALAVSYTNDNHRAGTYNAIREWMNRNEKLAPAVAQYRAEHPELSGDTSTAAQYTDLVDCLMHVIRSDMSGEIDADVQIALAVMLNTNEEYVKACDCFQTALAVRPEDWLLYNRVGATLANSNRPQEALQYYYRALELNPLYIRARYNLGISCINLLKYKEAAGHILDALLLQDSEGMADAPGSSEGRGVTSSALWGSLKTTCLHMQRLDLATLCDRQDLEGFRSRLDM</sequence>
<comment type="caution">
    <text evidence="9">The sequence shown here is derived from an EMBL/GenBank/DDBJ whole genome shotgun (WGS) entry which is preliminary data.</text>
</comment>
<evidence type="ECO:0000313" key="9">
    <source>
        <dbReference type="EMBL" id="TRM69388.1"/>
    </source>
</evidence>
<dbReference type="Proteomes" id="UP000320762">
    <property type="component" value="Unassembled WGS sequence"/>
</dbReference>
<dbReference type="PANTHER" id="PTHR10130">
    <property type="entry name" value="PEROXISOMAL TARGETING SIGNAL 1 RECEPTOR PEX5"/>
    <property type="match status" value="1"/>
</dbReference>
<name>A0A550CXA8_9AGAR</name>
<dbReference type="OrthoDB" id="10006023at2759"/>
<dbReference type="InterPro" id="IPR019734">
    <property type="entry name" value="TPR_rpt"/>
</dbReference>
<dbReference type="GO" id="GO:0016560">
    <property type="term" value="P:protein import into peroxisome matrix, docking"/>
    <property type="evidence" value="ECO:0007669"/>
    <property type="project" value="TreeGrafter"/>
</dbReference>
<dbReference type="GO" id="GO:0005778">
    <property type="term" value="C:peroxisomal membrane"/>
    <property type="evidence" value="ECO:0007669"/>
    <property type="project" value="TreeGrafter"/>
</dbReference>
<evidence type="ECO:0008006" key="11">
    <source>
        <dbReference type="Google" id="ProtNLM"/>
    </source>
</evidence>
<evidence type="ECO:0000256" key="7">
    <source>
        <dbReference type="ARBA" id="ARBA00023140"/>
    </source>
</evidence>
<comment type="subcellular location">
    <subcellularLocation>
        <location evidence="2">Cytoplasm</location>
    </subcellularLocation>
    <subcellularLocation>
        <location evidence="1">Peroxisome</location>
    </subcellularLocation>
</comment>
<dbReference type="InterPro" id="IPR024111">
    <property type="entry name" value="PEX5/PEX5L"/>
</dbReference>
<keyword evidence="5" id="KW-0677">Repeat</keyword>